<evidence type="ECO:0000256" key="9">
    <source>
        <dbReference type="RuleBase" id="RU003823"/>
    </source>
</evidence>
<sequence>MHRLVRQVTSSRLPSRVARVPHLRKLLPCHVSRQHGHAIHRYYSSSSPGSSPAHDEFHRLLASIRPGVPEEELAYTIVALLEKTKDQARLQRLEALVSIYSTGLDPQVLSQSTAKYMYEPPSPFGPSITKIDEILGEIDSLTTQPDGPKTELIVNLLDEAEREVATRPKLTEDILARAIVSLVKYTSPLSGYGKEQERRQWETERVRGLVGLFTKAAENAELAGEGLATPPLFSSKPASSDGPIPVPALEDPLYASAIQEKIDKKLDAWFEDPSTSNQRIKDIISEFTNSEGELDAEVADALKAFGFRKPVSKVLKAAPKASSAKSEASEATFSFEQAMAETTRESKEADDLDTGALTSGKDKDQPKTFETFPNLMTPDPLMDSRDVREFPADHESPYNNRVVVRNHASIFHEQMASDGLDLEDEDLEWKPEETDETEEEQSSNLNLPLGPKGLNELYRFPIFSRRVTQQTGKGKIHRIYSMVIVGNGDGLVGYGEGKDEDSSRAEAKAFSEAVRNMDWVERFEKRTVWTEMETKLGATRVILRPRPVGFGLRCNPNLHQVLKAAGIKDVSAKVWGSRNPVNVIKAAFRMLQAGNAPLAMGDGVGGKGRKLNKGSGARSKDEVERERGRRLVSLRK</sequence>
<dbReference type="EMBL" id="MU154566">
    <property type="protein sequence ID" value="KAF9494986.1"/>
    <property type="molecule type" value="Genomic_DNA"/>
</dbReference>
<feature type="region of interest" description="Disordered" evidence="10">
    <location>
        <begin position="601"/>
        <end position="636"/>
    </location>
</feature>
<evidence type="ECO:0000256" key="10">
    <source>
        <dbReference type="SAM" id="MobiDB-lite"/>
    </source>
</evidence>
<dbReference type="SUPFAM" id="SSF54768">
    <property type="entry name" value="dsRNA-binding domain-like"/>
    <property type="match status" value="1"/>
</dbReference>
<feature type="compositionally biased region" description="Basic and acidic residues" evidence="10">
    <location>
        <begin position="618"/>
        <end position="629"/>
    </location>
</feature>
<dbReference type="Gene3D" id="3.30.160.20">
    <property type="match status" value="1"/>
</dbReference>
<dbReference type="PANTHER" id="PTHR48277">
    <property type="entry name" value="MITOCHONDRIAL RIBOSOMAL PROTEIN S5"/>
    <property type="match status" value="1"/>
</dbReference>
<dbReference type="GO" id="GO:0003723">
    <property type="term" value="F:RNA binding"/>
    <property type="evidence" value="ECO:0007669"/>
    <property type="project" value="InterPro"/>
</dbReference>
<dbReference type="InterPro" id="IPR014721">
    <property type="entry name" value="Ribsml_uS5_D2-typ_fold_subgr"/>
</dbReference>
<evidence type="ECO:0000313" key="13">
    <source>
        <dbReference type="Proteomes" id="UP000807025"/>
    </source>
</evidence>
<dbReference type="GO" id="GO:0005763">
    <property type="term" value="C:mitochondrial small ribosomal subunit"/>
    <property type="evidence" value="ECO:0007669"/>
    <property type="project" value="UniProtKB-ARBA"/>
</dbReference>
<gene>
    <name evidence="12" type="ORF">BDN71DRAFT_1417603</name>
</gene>
<dbReference type="GO" id="GO:0003735">
    <property type="term" value="F:structural constituent of ribosome"/>
    <property type="evidence" value="ECO:0007669"/>
    <property type="project" value="UniProtKB-UniRule"/>
</dbReference>
<dbReference type="PROSITE" id="PS50881">
    <property type="entry name" value="S5_DSRBD"/>
    <property type="match status" value="1"/>
</dbReference>
<reference evidence="12" key="1">
    <citation type="submission" date="2020-11" db="EMBL/GenBank/DDBJ databases">
        <authorList>
            <consortium name="DOE Joint Genome Institute"/>
            <person name="Ahrendt S."/>
            <person name="Riley R."/>
            <person name="Andreopoulos W."/>
            <person name="Labutti K."/>
            <person name="Pangilinan J."/>
            <person name="Ruiz-Duenas F.J."/>
            <person name="Barrasa J.M."/>
            <person name="Sanchez-Garcia M."/>
            <person name="Camarero S."/>
            <person name="Miyauchi S."/>
            <person name="Serrano A."/>
            <person name="Linde D."/>
            <person name="Babiker R."/>
            <person name="Drula E."/>
            <person name="Ayuso-Fernandez I."/>
            <person name="Pacheco R."/>
            <person name="Padilla G."/>
            <person name="Ferreira P."/>
            <person name="Barriuso J."/>
            <person name="Kellner H."/>
            <person name="Castanera R."/>
            <person name="Alfaro M."/>
            <person name="Ramirez L."/>
            <person name="Pisabarro A.G."/>
            <person name="Kuo A."/>
            <person name="Tritt A."/>
            <person name="Lipzen A."/>
            <person name="He G."/>
            <person name="Yan M."/>
            <person name="Ng V."/>
            <person name="Cullen D."/>
            <person name="Martin F."/>
            <person name="Rosso M.-N."/>
            <person name="Henrissat B."/>
            <person name="Hibbett D."/>
            <person name="Martinez A.T."/>
            <person name="Grigoriev I.V."/>
        </authorList>
    </citation>
    <scope>NUCLEOTIDE SEQUENCE</scope>
    <source>
        <strain evidence="12">ATCC 90797</strain>
    </source>
</reference>
<comment type="subcellular location">
    <subcellularLocation>
        <location evidence="1">Mitochondrion</location>
    </subcellularLocation>
</comment>
<keyword evidence="3 8" id="KW-0689">Ribosomal protein</keyword>
<feature type="compositionally biased region" description="Acidic residues" evidence="10">
    <location>
        <begin position="429"/>
        <end position="441"/>
    </location>
</feature>
<accession>A0A9P6A0D3</accession>
<comment type="similarity">
    <text evidence="2 9">Belongs to the universal ribosomal protein uS5 family.</text>
</comment>
<evidence type="ECO:0000256" key="7">
    <source>
        <dbReference type="ARBA" id="ARBA00041606"/>
    </source>
</evidence>
<dbReference type="GO" id="GO:0005743">
    <property type="term" value="C:mitochondrial inner membrane"/>
    <property type="evidence" value="ECO:0007669"/>
    <property type="project" value="UniProtKB-ARBA"/>
</dbReference>
<name>A0A9P6A0D3_PLEER</name>
<dbReference type="InterPro" id="IPR013810">
    <property type="entry name" value="Ribosomal_uS5_N"/>
</dbReference>
<feature type="region of interest" description="Disordered" evidence="10">
    <location>
        <begin position="339"/>
        <end position="381"/>
    </location>
</feature>
<keyword evidence="5 8" id="KW-0687">Ribonucleoprotein</keyword>
<dbReference type="PANTHER" id="PTHR48277:SF1">
    <property type="entry name" value="MITOCHONDRIAL RIBOSOMAL PROTEIN S5"/>
    <property type="match status" value="1"/>
</dbReference>
<dbReference type="InterPro" id="IPR020568">
    <property type="entry name" value="Ribosomal_Su5_D2-typ_SF"/>
</dbReference>
<dbReference type="FunFam" id="3.30.230.10:FF:000002">
    <property type="entry name" value="30S ribosomal protein S5"/>
    <property type="match status" value="1"/>
</dbReference>
<dbReference type="OrthoDB" id="309483at2759"/>
<dbReference type="SUPFAM" id="SSF54211">
    <property type="entry name" value="Ribosomal protein S5 domain 2-like"/>
    <property type="match status" value="1"/>
</dbReference>
<dbReference type="AlphaFoldDB" id="A0A9P6A0D3"/>
<dbReference type="InterPro" id="IPR000851">
    <property type="entry name" value="Ribosomal_uS5"/>
</dbReference>
<feature type="domain" description="S5 DRBM" evidence="11">
    <location>
        <begin position="457"/>
        <end position="520"/>
    </location>
</feature>
<protein>
    <recommendedName>
        <fullName evidence="6">Small ribosomal subunit protein uS5m</fullName>
    </recommendedName>
    <alternativeName>
        <fullName evidence="7">28S ribosomal protein S5, mitochondrial</fullName>
    </alternativeName>
</protein>
<evidence type="ECO:0000259" key="11">
    <source>
        <dbReference type="PROSITE" id="PS50881"/>
    </source>
</evidence>
<evidence type="ECO:0000256" key="8">
    <source>
        <dbReference type="PROSITE-ProRule" id="PRU00268"/>
    </source>
</evidence>
<dbReference type="GO" id="GO:0006412">
    <property type="term" value="P:translation"/>
    <property type="evidence" value="ECO:0007669"/>
    <property type="project" value="InterPro"/>
</dbReference>
<dbReference type="FunFam" id="3.30.160.20:FF:000022">
    <property type="entry name" value="28S ribosomal protein S5, mitochondrial"/>
    <property type="match status" value="1"/>
</dbReference>
<dbReference type="Pfam" id="PF00333">
    <property type="entry name" value="Ribosomal_S5"/>
    <property type="match status" value="1"/>
</dbReference>
<comment type="caution">
    <text evidence="12">The sequence shown here is derived from an EMBL/GenBank/DDBJ whole genome shotgun (WGS) entry which is preliminary data.</text>
</comment>
<evidence type="ECO:0000256" key="4">
    <source>
        <dbReference type="ARBA" id="ARBA00023128"/>
    </source>
</evidence>
<dbReference type="InterPro" id="IPR005324">
    <property type="entry name" value="Ribosomal_uS5_C"/>
</dbReference>
<evidence type="ECO:0000256" key="1">
    <source>
        <dbReference type="ARBA" id="ARBA00004173"/>
    </source>
</evidence>
<evidence type="ECO:0000256" key="2">
    <source>
        <dbReference type="ARBA" id="ARBA00008945"/>
    </source>
</evidence>
<proteinExistence type="inferred from homology"/>
<evidence type="ECO:0000256" key="3">
    <source>
        <dbReference type="ARBA" id="ARBA00022980"/>
    </source>
</evidence>
<evidence type="ECO:0000313" key="12">
    <source>
        <dbReference type="EMBL" id="KAF9494986.1"/>
    </source>
</evidence>
<keyword evidence="13" id="KW-1185">Reference proteome</keyword>
<evidence type="ECO:0000256" key="5">
    <source>
        <dbReference type="ARBA" id="ARBA00023274"/>
    </source>
</evidence>
<evidence type="ECO:0000256" key="6">
    <source>
        <dbReference type="ARBA" id="ARBA00039335"/>
    </source>
</evidence>
<dbReference type="Pfam" id="PF03719">
    <property type="entry name" value="Ribosomal_S5_C"/>
    <property type="match status" value="1"/>
</dbReference>
<organism evidence="12 13">
    <name type="scientific">Pleurotus eryngii</name>
    <name type="common">Boletus of the steppes</name>
    <dbReference type="NCBI Taxonomy" id="5323"/>
    <lineage>
        <taxon>Eukaryota</taxon>
        <taxon>Fungi</taxon>
        <taxon>Dikarya</taxon>
        <taxon>Basidiomycota</taxon>
        <taxon>Agaricomycotina</taxon>
        <taxon>Agaricomycetes</taxon>
        <taxon>Agaricomycetidae</taxon>
        <taxon>Agaricales</taxon>
        <taxon>Pleurotineae</taxon>
        <taxon>Pleurotaceae</taxon>
        <taxon>Pleurotus</taxon>
    </lineage>
</organism>
<keyword evidence="4" id="KW-0496">Mitochondrion</keyword>
<dbReference type="Proteomes" id="UP000807025">
    <property type="component" value="Unassembled WGS sequence"/>
</dbReference>
<feature type="region of interest" description="Disordered" evidence="10">
    <location>
        <begin position="429"/>
        <end position="450"/>
    </location>
</feature>
<dbReference type="Gene3D" id="3.30.230.10">
    <property type="match status" value="1"/>
</dbReference>